<dbReference type="OrthoDB" id="3650231at2759"/>
<dbReference type="KEGG" id="pfj:MYCFIDRAFT_212084"/>
<evidence type="ECO:0000256" key="1">
    <source>
        <dbReference type="SAM" id="MobiDB-lite"/>
    </source>
</evidence>
<dbReference type="VEuPathDB" id="FungiDB:MYCFIDRAFT_212084"/>
<dbReference type="AlphaFoldDB" id="M3ATW9"/>
<dbReference type="EMBL" id="KB446561">
    <property type="protein sequence ID" value="EME80598.1"/>
    <property type="molecule type" value="Genomic_DNA"/>
</dbReference>
<dbReference type="Proteomes" id="UP000016932">
    <property type="component" value="Unassembled WGS sequence"/>
</dbReference>
<dbReference type="RefSeq" id="XP_007929485.1">
    <property type="nucleotide sequence ID" value="XM_007931294.1"/>
</dbReference>
<accession>M3ATW9</accession>
<name>M3ATW9_PSEFD</name>
<feature type="region of interest" description="Disordered" evidence="1">
    <location>
        <begin position="31"/>
        <end position="65"/>
    </location>
</feature>
<protein>
    <recommendedName>
        <fullName evidence="4">BTB domain-containing protein</fullName>
    </recommendedName>
</protein>
<proteinExistence type="predicted"/>
<gene>
    <name evidence="2" type="ORF">MYCFIDRAFT_212084</name>
</gene>
<keyword evidence="3" id="KW-1185">Reference proteome</keyword>
<evidence type="ECO:0008006" key="4">
    <source>
        <dbReference type="Google" id="ProtNLM"/>
    </source>
</evidence>
<feature type="compositionally biased region" description="Polar residues" evidence="1">
    <location>
        <begin position="31"/>
        <end position="62"/>
    </location>
</feature>
<evidence type="ECO:0000313" key="3">
    <source>
        <dbReference type="Proteomes" id="UP000016932"/>
    </source>
</evidence>
<organism evidence="2 3">
    <name type="scientific">Pseudocercospora fijiensis (strain CIRAD86)</name>
    <name type="common">Black leaf streak disease fungus</name>
    <name type="synonym">Mycosphaerella fijiensis</name>
    <dbReference type="NCBI Taxonomy" id="383855"/>
    <lineage>
        <taxon>Eukaryota</taxon>
        <taxon>Fungi</taxon>
        <taxon>Dikarya</taxon>
        <taxon>Ascomycota</taxon>
        <taxon>Pezizomycotina</taxon>
        <taxon>Dothideomycetes</taxon>
        <taxon>Dothideomycetidae</taxon>
        <taxon>Mycosphaerellales</taxon>
        <taxon>Mycosphaerellaceae</taxon>
        <taxon>Pseudocercospora</taxon>
    </lineage>
</organism>
<reference evidence="2 3" key="1">
    <citation type="journal article" date="2012" name="PLoS Pathog.">
        <title>Diverse lifestyles and strategies of plant pathogenesis encoded in the genomes of eighteen Dothideomycetes fungi.</title>
        <authorList>
            <person name="Ohm R.A."/>
            <person name="Feau N."/>
            <person name="Henrissat B."/>
            <person name="Schoch C.L."/>
            <person name="Horwitz B.A."/>
            <person name="Barry K.W."/>
            <person name="Condon B.J."/>
            <person name="Copeland A.C."/>
            <person name="Dhillon B."/>
            <person name="Glaser F."/>
            <person name="Hesse C.N."/>
            <person name="Kosti I."/>
            <person name="LaButti K."/>
            <person name="Lindquist E.A."/>
            <person name="Lucas S."/>
            <person name="Salamov A.A."/>
            <person name="Bradshaw R.E."/>
            <person name="Ciuffetti L."/>
            <person name="Hamelin R.C."/>
            <person name="Kema G.H.J."/>
            <person name="Lawrence C."/>
            <person name="Scott J.A."/>
            <person name="Spatafora J.W."/>
            <person name="Turgeon B.G."/>
            <person name="de Wit P.J.G.M."/>
            <person name="Zhong S."/>
            <person name="Goodwin S.B."/>
            <person name="Grigoriev I.V."/>
        </authorList>
    </citation>
    <scope>NUCLEOTIDE SEQUENCE [LARGE SCALE GENOMIC DNA]</scope>
    <source>
        <strain evidence="2 3">CIRAD86</strain>
    </source>
</reference>
<evidence type="ECO:0000313" key="2">
    <source>
        <dbReference type="EMBL" id="EME80598.1"/>
    </source>
</evidence>
<dbReference type="GeneID" id="19337606"/>
<dbReference type="HOGENOM" id="CLU_1807061_0_0_1"/>
<sequence length="143" mass="15109">MSSGGGSNRDAGQCKAVVLFDFGATTTSSAPFVFGSENQSKAPTPTADSTSRSQSPTTSGPASTLEAKVPKLTYTSISDIATECAKFFFHDTVFDLYSDTGFVDIGEEGLQFTVHKGLICRHSSHFRGAFEGDSSKVNETESS</sequence>